<feature type="binding site" evidence="6">
    <location>
        <position position="112"/>
    </location>
    <ligand>
        <name>S-adenosyl-L-methionine</name>
        <dbReference type="ChEBI" id="CHEBI:59789"/>
    </ligand>
</feature>
<dbReference type="PANTHER" id="PTHR24422:SF19">
    <property type="entry name" value="CHEMOTAXIS PROTEIN METHYLTRANSFERASE"/>
    <property type="match status" value="1"/>
</dbReference>
<dbReference type="InterPro" id="IPR022641">
    <property type="entry name" value="CheR_N"/>
</dbReference>
<evidence type="ECO:0000256" key="3">
    <source>
        <dbReference type="ARBA" id="ARBA00022679"/>
    </source>
</evidence>
<keyword evidence="4 5" id="KW-0949">S-adenosyl-L-methionine</keyword>
<dbReference type="Pfam" id="PF03705">
    <property type="entry name" value="CheR_N"/>
    <property type="match status" value="1"/>
</dbReference>
<dbReference type="InterPro" id="IPR000780">
    <property type="entry name" value="CheR_MeTrfase"/>
</dbReference>
<dbReference type="AlphaFoldDB" id="A0A3N5YQT0"/>
<dbReference type="OrthoDB" id="9816309at2"/>
<dbReference type="InterPro" id="IPR036804">
    <property type="entry name" value="CheR_N_sf"/>
</dbReference>
<dbReference type="PANTHER" id="PTHR24422">
    <property type="entry name" value="CHEMOTAXIS PROTEIN METHYLTRANSFERASE"/>
    <property type="match status" value="1"/>
</dbReference>
<dbReference type="GO" id="GO:0032259">
    <property type="term" value="P:methylation"/>
    <property type="evidence" value="ECO:0007669"/>
    <property type="project" value="UniProtKB-KW"/>
</dbReference>
<dbReference type="Gene3D" id="1.10.155.10">
    <property type="entry name" value="Chemotaxis receptor methyltransferase CheR, N-terminal domain"/>
    <property type="match status" value="1"/>
</dbReference>
<feature type="binding site" evidence="6">
    <location>
        <position position="81"/>
    </location>
    <ligand>
        <name>S-adenosyl-L-methionine</name>
        <dbReference type="ChEBI" id="CHEBI:59789"/>
    </ligand>
</feature>
<dbReference type="RefSeq" id="WP_124026602.1">
    <property type="nucleotide sequence ID" value="NZ_JBHRSN010000005.1"/>
</dbReference>
<evidence type="ECO:0000256" key="4">
    <source>
        <dbReference type="ARBA" id="ARBA00022691"/>
    </source>
</evidence>
<comment type="function">
    <text evidence="5">Methylation of the membrane-bound methyl-accepting chemotaxis proteins (MCP) to form gamma-glutamyl methyl ester residues in MCP.</text>
</comment>
<evidence type="ECO:0000256" key="5">
    <source>
        <dbReference type="PIRNR" id="PIRNR000410"/>
    </source>
</evidence>
<evidence type="ECO:0000256" key="6">
    <source>
        <dbReference type="PIRSR" id="PIRSR000410-1"/>
    </source>
</evidence>
<dbReference type="InterPro" id="IPR050903">
    <property type="entry name" value="Bact_Chemotaxis_MeTrfase"/>
</dbReference>
<feature type="domain" description="CheR-type methyltransferase" evidence="7">
    <location>
        <begin position="1"/>
        <end position="269"/>
    </location>
</feature>
<feature type="binding site" evidence="6">
    <location>
        <begin position="213"/>
        <end position="214"/>
    </location>
    <ligand>
        <name>S-adenosyl-L-methionine</name>
        <dbReference type="ChEBI" id="CHEBI:59789"/>
    </ligand>
</feature>
<dbReference type="SMART" id="SM00138">
    <property type="entry name" value="MeTrc"/>
    <property type="match status" value="1"/>
</dbReference>
<reference evidence="8 9" key="1">
    <citation type="submission" date="2018-11" db="EMBL/GenBank/DDBJ databases">
        <authorList>
            <person name="Ye M.-Q."/>
            <person name="Du Z.-J."/>
        </authorList>
    </citation>
    <scope>NUCLEOTIDE SEQUENCE [LARGE SCALE GENOMIC DNA]</scope>
    <source>
        <strain evidence="8 9">U0105</strain>
    </source>
</reference>
<dbReference type="CDD" id="cd02440">
    <property type="entry name" value="AdoMet_MTases"/>
    <property type="match status" value="1"/>
</dbReference>
<dbReference type="InterPro" id="IPR022642">
    <property type="entry name" value="CheR_C"/>
</dbReference>
<dbReference type="PIRSF" id="PIRSF000410">
    <property type="entry name" value="CheR"/>
    <property type="match status" value="1"/>
</dbReference>
<dbReference type="InterPro" id="IPR026024">
    <property type="entry name" value="Chemotaxis_MeTrfase_CheR"/>
</dbReference>
<sequence>MSRPYSFNRRDFKAIQSLVYERAGIALSASKDAMVYSRLSRRLRVLSLSTFGEYIEYLSDNDHEMQLFIDALTTNKTAFFREEHHFSFLKDWLAKQSTSVTIWCAASSSGEEPYSIAMTCEDAFRKTNLGYEVFASDINTAMLDKARQASYSIEMLEAIPKDYVKRYCQKGKNKNAGLFRVHPTIYANTHFFHQNLLDNSWSLPTKLDIIFCRNVMIYFDKATQTKLLKRFAEKLKPGGLYFAGHSESVMPLCDHYSPLGHTIYQKVSG</sequence>
<keyword evidence="3 5" id="KW-0808">Transferase</keyword>
<dbReference type="SUPFAM" id="SSF47757">
    <property type="entry name" value="Chemotaxis receptor methyltransferase CheR, N-terminal domain"/>
    <property type="match status" value="1"/>
</dbReference>
<dbReference type="PROSITE" id="PS50123">
    <property type="entry name" value="CHER"/>
    <property type="match status" value="1"/>
</dbReference>
<evidence type="ECO:0000256" key="1">
    <source>
        <dbReference type="ARBA" id="ARBA00001541"/>
    </source>
</evidence>
<dbReference type="InterPro" id="IPR029063">
    <property type="entry name" value="SAM-dependent_MTases_sf"/>
</dbReference>
<dbReference type="Gene3D" id="3.40.50.150">
    <property type="entry name" value="Vaccinia Virus protein VP39"/>
    <property type="match status" value="1"/>
</dbReference>
<dbReference type="SUPFAM" id="SSF53335">
    <property type="entry name" value="S-adenosyl-L-methionine-dependent methyltransferases"/>
    <property type="match status" value="1"/>
</dbReference>
<keyword evidence="9" id="KW-1185">Reference proteome</keyword>
<feature type="binding site" evidence="6">
    <location>
        <begin position="195"/>
        <end position="196"/>
    </location>
    <ligand>
        <name>S-adenosyl-L-methionine</name>
        <dbReference type="ChEBI" id="CHEBI:59789"/>
    </ligand>
</feature>
<feature type="binding site" evidence="6">
    <location>
        <position position="75"/>
    </location>
    <ligand>
        <name>S-adenosyl-L-methionine</name>
        <dbReference type="ChEBI" id="CHEBI:59789"/>
    </ligand>
</feature>
<evidence type="ECO:0000313" key="8">
    <source>
        <dbReference type="EMBL" id="RPJ68601.1"/>
    </source>
</evidence>
<proteinExistence type="predicted"/>
<dbReference type="Pfam" id="PF01739">
    <property type="entry name" value="CheR"/>
    <property type="match status" value="1"/>
</dbReference>
<feature type="binding site" evidence="6">
    <location>
        <position position="77"/>
    </location>
    <ligand>
        <name>S-adenosyl-L-methionine</name>
        <dbReference type="ChEBI" id="CHEBI:59789"/>
    </ligand>
</feature>
<accession>A0A3N5YQT0</accession>
<dbReference type="EC" id="2.1.1.80" evidence="5"/>
<dbReference type="PRINTS" id="PR00996">
    <property type="entry name" value="CHERMTFRASE"/>
</dbReference>
<gene>
    <name evidence="8" type="ORF">DRW07_04145</name>
</gene>
<evidence type="ECO:0000256" key="2">
    <source>
        <dbReference type="ARBA" id="ARBA00022603"/>
    </source>
</evidence>
<dbReference type="GO" id="GO:0008983">
    <property type="term" value="F:protein-glutamate O-methyltransferase activity"/>
    <property type="evidence" value="ECO:0007669"/>
    <property type="project" value="UniProtKB-EC"/>
</dbReference>
<feature type="binding site" evidence="6">
    <location>
        <position position="137"/>
    </location>
    <ligand>
        <name>S-adenosyl-L-methionine</name>
        <dbReference type="ChEBI" id="CHEBI:59789"/>
    </ligand>
</feature>
<keyword evidence="2 5" id="KW-0489">Methyltransferase</keyword>
<dbReference type="EMBL" id="RPOK01000001">
    <property type="protein sequence ID" value="RPJ68601.1"/>
    <property type="molecule type" value="Genomic_DNA"/>
</dbReference>
<dbReference type="Proteomes" id="UP000275281">
    <property type="component" value="Unassembled WGS sequence"/>
</dbReference>
<evidence type="ECO:0000313" key="9">
    <source>
        <dbReference type="Proteomes" id="UP000275281"/>
    </source>
</evidence>
<name>A0A3N5YQT0_9ALTE</name>
<comment type="catalytic activity">
    <reaction evidence="1 5">
        <text>L-glutamyl-[protein] + S-adenosyl-L-methionine = [protein]-L-glutamate 5-O-methyl ester + S-adenosyl-L-homocysteine</text>
        <dbReference type="Rhea" id="RHEA:24452"/>
        <dbReference type="Rhea" id="RHEA-COMP:10208"/>
        <dbReference type="Rhea" id="RHEA-COMP:10311"/>
        <dbReference type="ChEBI" id="CHEBI:29973"/>
        <dbReference type="ChEBI" id="CHEBI:57856"/>
        <dbReference type="ChEBI" id="CHEBI:59789"/>
        <dbReference type="ChEBI" id="CHEBI:82795"/>
        <dbReference type="EC" id="2.1.1.80"/>
    </reaction>
</comment>
<organism evidence="8 9">
    <name type="scientific">Alteromonas sediminis</name>
    <dbReference type="NCBI Taxonomy" id="2259342"/>
    <lineage>
        <taxon>Bacteria</taxon>
        <taxon>Pseudomonadati</taxon>
        <taxon>Pseudomonadota</taxon>
        <taxon>Gammaproteobacteria</taxon>
        <taxon>Alteromonadales</taxon>
        <taxon>Alteromonadaceae</taxon>
        <taxon>Alteromonas/Salinimonas group</taxon>
        <taxon>Alteromonas</taxon>
    </lineage>
</organism>
<evidence type="ECO:0000259" key="7">
    <source>
        <dbReference type="PROSITE" id="PS50123"/>
    </source>
</evidence>
<comment type="caution">
    <text evidence="8">The sequence shown here is derived from an EMBL/GenBank/DDBJ whole genome shotgun (WGS) entry which is preliminary data.</text>
</comment>
<protein>
    <recommendedName>
        <fullName evidence="5">Chemotaxis protein methyltransferase</fullName>
        <ecNumber evidence="5">2.1.1.80</ecNumber>
    </recommendedName>
</protein>